<gene>
    <name evidence="2" type="ORF">GO499_16700</name>
</gene>
<evidence type="ECO:0000313" key="2">
    <source>
        <dbReference type="EMBL" id="QHQ36695.1"/>
    </source>
</evidence>
<dbReference type="Pfam" id="PF00144">
    <property type="entry name" value="Beta-lactamase"/>
    <property type="match status" value="1"/>
</dbReference>
<protein>
    <submittedName>
        <fullName evidence="2">Serine hydrolase</fullName>
    </submittedName>
</protein>
<dbReference type="PANTHER" id="PTHR43283">
    <property type="entry name" value="BETA-LACTAMASE-RELATED"/>
    <property type="match status" value="1"/>
</dbReference>
<dbReference type="AlphaFoldDB" id="A0A6P1T4M5"/>
<dbReference type="EMBL" id="CP046620">
    <property type="protein sequence ID" value="QHQ36695.1"/>
    <property type="molecule type" value="Genomic_DNA"/>
</dbReference>
<dbReference type="PANTHER" id="PTHR43283:SF7">
    <property type="entry name" value="BETA-LACTAMASE-RELATED DOMAIN-CONTAINING PROTEIN"/>
    <property type="match status" value="1"/>
</dbReference>
<sequence>MLRCKVEKTKIGRRVLVGGLAGSVLLPYAPQKAATQWVDRARLSDADSFAADIQQLNSLSISVKSEIHLAAAYRGPGLNTPVNVKSVSKTLLATLVLIAIDRGIIASVSEPILPLLGDFAPKSGLKPWVENITVDHLLSMRSGLARTSGPEYGAWVNSPNWVEYVLTGPATAAPGTEMNYSTGDYHLLSAILTNVTGRSTHELAQSWLGDPLEAEMPPWTRDPQGIYMGGNNMAISPNGMRRFGEMALAGGVHNGTRIISEDMLRAAWTPRARSPYSGHQYGYGWFQTLMSGVRVFYARGYGGQMIYVIPQRDTVVVMTSDANLPARSNGHGGVLNRLLSEKILPAISRA</sequence>
<dbReference type="GO" id="GO:0016787">
    <property type="term" value="F:hydrolase activity"/>
    <property type="evidence" value="ECO:0007669"/>
    <property type="project" value="UniProtKB-KW"/>
</dbReference>
<organism evidence="2 3">
    <name type="scientific">Algicella marina</name>
    <dbReference type="NCBI Taxonomy" id="2683284"/>
    <lineage>
        <taxon>Bacteria</taxon>
        <taxon>Pseudomonadati</taxon>
        <taxon>Pseudomonadota</taxon>
        <taxon>Alphaproteobacteria</taxon>
        <taxon>Rhodobacterales</taxon>
        <taxon>Paracoccaceae</taxon>
        <taxon>Algicella</taxon>
    </lineage>
</organism>
<dbReference type="Proteomes" id="UP000464495">
    <property type="component" value="Chromosome"/>
</dbReference>
<evidence type="ECO:0000259" key="1">
    <source>
        <dbReference type="Pfam" id="PF00144"/>
    </source>
</evidence>
<dbReference type="InterPro" id="IPR050789">
    <property type="entry name" value="Diverse_Enzym_Activities"/>
</dbReference>
<name>A0A6P1T4M5_9RHOB</name>
<evidence type="ECO:0000313" key="3">
    <source>
        <dbReference type="Proteomes" id="UP000464495"/>
    </source>
</evidence>
<reference evidence="2 3" key="1">
    <citation type="submission" date="2019-12" db="EMBL/GenBank/DDBJ databases">
        <title>Complete genome sequence of Algicella marina strain 9Alg 56(T) isolated from the red alga Tichocarpus crinitus.</title>
        <authorList>
            <person name="Kim S.-G."/>
            <person name="Nedashkovskaya O.I."/>
        </authorList>
    </citation>
    <scope>NUCLEOTIDE SEQUENCE [LARGE SCALE GENOMIC DNA]</scope>
    <source>
        <strain evidence="2 3">9Alg 56</strain>
    </source>
</reference>
<dbReference type="InterPro" id="IPR001466">
    <property type="entry name" value="Beta-lactam-related"/>
</dbReference>
<feature type="domain" description="Beta-lactamase-related" evidence="1">
    <location>
        <begin position="70"/>
        <end position="328"/>
    </location>
</feature>
<dbReference type="SUPFAM" id="SSF56601">
    <property type="entry name" value="beta-lactamase/transpeptidase-like"/>
    <property type="match status" value="1"/>
</dbReference>
<dbReference type="Gene3D" id="3.40.710.10">
    <property type="entry name" value="DD-peptidase/beta-lactamase superfamily"/>
    <property type="match status" value="1"/>
</dbReference>
<proteinExistence type="predicted"/>
<keyword evidence="3" id="KW-1185">Reference proteome</keyword>
<dbReference type="InterPro" id="IPR012338">
    <property type="entry name" value="Beta-lactam/transpept-like"/>
</dbReference>
<dbReference type="KEGG" id="amaq:GO499_16700"/>
<keyword evidence="2" id="KW-0378">Hydrolase</keyword>
<accession>A0A6P1T4M5</accession>